<evidence type="ECO:0000313" key="2">
    <source>
        <dbReference type="EMBL" id="AKS09823.1"/>
    </source>
</evidence>
<dbReference type="RefSeq" id="WP_049713105.1">
    <property type="nucleotide sequence ID" value="NZ_CP011507.1"/>
</dbReference>
<organism evidence="2 3">
    <name type="scientific">Pseudomonas trivialis</name>
    <dbReference type="NCBI Taxonomy" id="200450"/>
    <lineage>
        <taxon>Bacteria</taxon>
        <taxon>Pseudomonadati</taxon>
        <taxon>Pseudomonadota</taxon>
        <taxon>Gammaproteobacteria</taxon>
        <taxon>Pseudomonadales</taxon>
        <taxon>Pseudomonadaceae</taxon>
        <taxon>Pseudomonas</taxon>
    </lineage>
</organism>
<evidence type="ECO:0008006" key="4">
    <source>
        <dbReference type="Google" id="ProtNLM"/>
    </source>
</evidence>
<dbReference type="AlphaFoldDB" id="A0A0H5AHY6"/>
<accession>A0A0H5AHY6</accession>
<feature type="signal peptide" evidence="1">
    <location>
        <begin position="1"/>
        <end position="19"/>
    </location>
</feature>
<reference evidence="3" key="2">
    <citation type="submission" date="2015-05" db="EMBL/GenBank/DDBJ databases">
        <authorList>
            <person name="Swarnkar M.K."/>
            <person name="Vyas P."/>
            <person name="Rahi P."/>
            <person name="Thakur R."/>
            <person name="Thakur N."/>
            <person name="Singh A.K."/>
            <person name="Gulati A."/>
        </authorList>
    </citation>
    <scope>NUCLEOTIDE SEQUENCE [LARGE SCALE GENOMIC DNA]</scope>
    <source>
        <strain evidence="3">745</strain>
    </source>
</reference>
<dbReference type="Proteomes" id="UP000036608">
    <property type="component" value="Chromosome"/>
</dbReference>
<proteinExistence type="predicted"/>
<feature type="chain" id="PRO_5005216318" description="Lipoprotein" evidence="1">
    <location>
        <begin position="20"/>
        <end position="154"/>
    </location>
</feature>
<sequence length="154" mass="17470">MRKLTLSFLLLLLGLHGCAEMPAYSNVESGDINDESRYTVVETDTYAGRPQRSLLDGQADLNIIRINDKKVGDIPFSTYYYRNDSPQRAVLTPGAYKIQLEYHLPRHFMLTELAFEGKPGQKIIARSQYIGLNRLKIWLEDAATGEVVSKGVRY</sequence>
<dbReference type="OrthoDB" id="6930298at2"/>
<dbReference type="PATRIC" id="fig|200450.3.peg.5785"/>
<name>A0A0H5AHY6_9PSED</name>
<evidence type="ECO:0000313" key="3">
    <source>
        <dbReference type="Proteomes" id="UP000036608"/>
    </source>
</evidence>
<reference evidence="2 3" key="1">
    <citation type="journal article" date="2015" name="Genome Announc.">
        <title>Complete Genome Sequence of the Rhizobacterium Pseudomonas trivialis Strain IHBB745 with Multiple Plant Growth-Promoting Activities and Tolerance to Desiccation and Alkalinity.</title>
        <authorList>
            <person name="Gulati A."/>
            <person name="Swarnkar M.K."/>
            <person name="Vyas P."/>
            <person name="Rahi P."/>
            <person name="Thakur R."/>
            <person name="Thakur N."/>
            <person name="Singh A.K."/>
        </authorList>
    </citation>
    <scope>NUCLEOTIDE SEQUENCE [LARGE SCALE GENOMIC DNA]</scope>
    <source>
        <strain evidence="3">745</strain>
    </source>
</reference>
<evidence type="ECO:0000256" key="1">
    <source>
        <dbReference type="SAM" id="SignalP"/>
    </source>
</evidence>
<protein>
    <recommendedName>
        <fullName evidence="4">Lipoprotein</fullName>
    </recommendedName>
</protein>
<gene>
    <name evidence="2" type="ORF">AA957_28140</name>
</gene>
<keyword evidence="1" id="KW-0732">Signal</keyword>
<dbReference type="KEGG" id="ptv:AA957_28140"/>
<dbReference type="EMBL" id="CP011507">
    <property type="protein sequence ID" value="AKS09823.1"/>
    <property type="molecule type" value="Genomic_DNA"/>
</dbReference>